<dbReference type="AlphaFoldDB" id="A0AAD9Y7L0"/>
<name>A0AAD9Y7L0_COLKA</name>
<gene>
    <name evidence="2" type="ORF">CKAH01_01401</name>
</gene>
<dbReference type="EMBL" id="VYYT01000333">
    <property type="protein sequence ID" value="KAK2741974.1"/>
    <property type="molecule type" value="Genomic_DNA"/>
</dbReference>
<sequence>MAPQVRPGGKGIEMKDRQMEGERKKRMESIKNLRDRRRNERSALQKKLEAKQNATTWFETVLTPSTFLRPPPPSTTETAGNGLCTGHARGGKPTCPAEFHHAARHQQPITAQSHARFPAQHPSRVKGGCRTAIRTVRRRSLTSGHLTHVWNVPRSSLDTENRTIPLECC</sequence>
<feature type="compositionally biased region" description="Basic and acidic residues" evidence="1">
    <location>
        <begin position="12"/>
        <end position="42"/>
    </location>
</feature>
<organism evidence="2 3">
    <name type="scientific">Colletotrichum kahawae</name>
    <name type="common">Coffee berry disease fungus</name>
    <dbReference type="NCBI Taxonomy" id="34407"/>
    <lineage>
        <taxon>Eukaryota</taxon>
        <taxon>Fungi</taxon>
        <taxon>Dikarya</taxon>
        <taxon>Ascomycota</taxon>
        <taxon>Pezizomycotina</taxon>
        <taxon>Sordariomycetes</taxon>
        <taxon>Hypocreomycetidae</taxon>
        <taxon>Glomerellales</taxon>
        <taxon>Glomerellaceae</taxon>
        <taxon>Colletotrichum</taxon>
        <taxon>Colletotrichum gloeosporioides species complex</taxon>
    </lineage>
</organism>
<proteinExistence type="predicted"/>
<evidence type="ECO:0000313" key="3">
    <source>
        <dbReference type="Proteomes" id="UP001281614"/>
    </source>
</evidence>
<feature type="region of interest" description="Disordered" evidence="1">
    <location>
        <begin position="1"/>
        <end position="42"/>
    </location>
</feature>
<reference evidence="2" key="1">
    <citation type="submission" date="2023-02" db="EMBL/GenBank/DDBJ databases">
        <title>Colletotrichum kahawae CIFC_Que2 genome sequencing and assembly.</title>
        <authorList>
            <person name="Baroncelli R."/>
        </authorList>
    </citation>
    <scope>NUCLEOTIDE SEQUENCE</scope>
    <source>
        <strain evidence="2">CIFC_Que2</strain>
    </source>
</reference>
<comment type="caution">
    <text evidence="2">The sequence shown here is derived from an EMBL/GenBank/DDBJ whole genome shotgun (WGS) entry which is preliminary data.</text>
</comment>
<evidence type="ECO:0000256" key="1">
    <source>
        <dbReference type="SAM" id="MobiDB-lite"/>
    </source>
</evidence>
<dbReference type="Proteomes" id="UP001281614">
    <property type="component" value="Unassembled WGS sequence"/>
</dbReference>
<protein>
    <submittedName>
        <fullName evidence="2">Uncharacterized protein</fullName>
    </submittedName>
</protein>
<evidence type="ECO:0000313" key="2">
    <source>
        <dbReference type="EMBL" id="KAK2741974.1"/>
    </source>
</evidence>
<accession>A0AAD9Y7L0</accession>
<keyword evidence="3" id="KW-1185">Reference proteome</keyword>
<feature type="region of interest" description="Disordered" evidence="1">
    <location>
        <begin position="105"/>
        <end position="127"/>
    </location>
</feature>